<keyword evidence="3" id="KW-0813">Transport</keyword>
<dbReference type="CDD" id="cd12152">
    <property type="entry name" value="F1-ATPase_delta"/>
    <property type="match status" value="1"/>
</dbReference>
<evidence type="ECO:0000256" key="2">
    <source>
        <dbReference type="ARBA" id="ARBA00005712"/>
    </source>
</evidence>
<dbReference type="NCBIfam" id="NF001847">
    <property type="entry name" value="PRK00571.1-4"/>
    <property type="match status" value="1"/>
</dbReference>
<dbReference type="SUPFAM" id="SSF51344">
    <property type="entry name" value="Epsilon subunit of F1F0-ATP synthase N-terminal domain"/>
    <property type="match status" value="1"/>
</dbReference>
<dbReference type="HAMAP" id="MF_00530">
    <property type="entry name" value="ATP_synth_epsil_bac"/>
    <property type="match status" value="1"/>
</dbReference>
<dbReference type="FunFam" id="2.60.15.10:FF:000001">
    <property type="entry name" value="ATP synthase epsilon chain"/>
    <property type="match status" value="1"/>
</dbReference>
<dbReference type="InterPro" id="IPR020546">
    <property type="entry name" value="ATP_synth_F1_dsu/esu_N"/>
</dbReference>
<keyword evidence="6" id="KW-0472">Membrane</keyword>
<dbReference type="InterPro" id="IPR036794">
    <property type="entry name" value="ATP_F1_dsu/esu_C_sf"/>
</dbReference>
<dbReference type="PANTHER" id="PTHR13822:SF10">
    <property type="entry name" value="ATP SYNTHASE EPSILON CHAIN, CHLOROPLASTIC"/>
    <property type="match status" value="1"/>
</dbReference>
<dbReference type="Pfam" id="PF02823">
    <property type="entry name" value="ATP-synt_DE_N"/>
    <property type="match status" value="1"/>
</dbReference>
<comment type="similarity">
    <text evidence="2">Belongs to the ATPase epsilon chain family.</text>
</comment>
<dbReference type="AlphaFoldDB" id="A0A0F9HPR6"/>
<dbReference type="GO" id="GO:0005886">
    <property type="term" value="C:plasma membrane"/>
    <property type="evidence" value="ECO:0007669"/>
    <property type="project" value="UniProtKB-SubCell"/>
</dbReference>
<evidence type="ECO:0008006" key="12">
    <source>
        <dbReference type="Google" id="ProtNLM"/>
    </source>
</evidence>
<accession>A0A0F9HPR6</accession>
<keyword evidence="4" id="KW-1003">Cell membrane</keyword>
<evidence type="ECO:0000256" key="4">
    <source>
        <dbReference type="ARBA" id="ARBA00022475"/>
    </source>
</evidence>
<evidence type="ECO:0000256" key="8">
    <source>
        <dbReference type="ARBA" id="ARBA00023310"/>
    </source>
</evidence>
<feature type="domain" description="ATP synthase F1 complex delta/epsilon subunit N-terminal" evidence="10">
    <location>
        <begin position="5"/>
        <end position="84"/>
    </location>
</feature>
<keyword evidence="7" id="KW-0139">CF(1)</keyword>
<keyword evidence="5" id="KW-0406">Ion transport</keyword>
<dbReference type="GO" id="GO:0045259">
    <property type="term" value="C:proton-transporting ATP synthase complex"/>
    <property type="evidence" value="ECO:0007669"/>
    <property type="project" value="UniProtKB-KW"/>
</dbReference>
<evidence type="ECO:0000256" key="6">
    <source>
        <dbReference type="ARBA" id="ARBA00023136"/>
    </source>
</evidence>
<comment type="caution">
    <text evidence="11">The sequence shown here is derived from an EMBL/GenBank/DDBJ whole genome shotgun (WGS) entry which is preliminary data.</text>
</comment>
<evidence type="ECO:0000256" key="5">
    <source>
        <dbReference type="ARBA" id="ARBA00023065"/>
    </source>
</evidence>
<sequence length="142" mass="15324">MAMSIHVDIVSAEKQIFSGLAQAVFASAVMGEVGIYPRHTPMLTRLKPGEVRVLKDNGEEEQYYVSGGMLEVQPHVVTVLADSALRAADVDEAAALQAKADAEKAINDGSAKRDFAEAQHELAEAMAQLRAIERMRSSSKGR</sequence>
<proteinExistence type="inferred from homology"/>
<dbReference type="PANTHER" id="PTHR13822">
    <property type="entry name" value="ATP SYNTHASE DELTA/EPSILON CHAIN"/>
    <property type="match status" value="1"/>
</dbReference>
<dbReference type="Gene3D" id="1.20.5.440">
    <property type="entry name" value="ATP synthase delta/epsilon subunit, C-terminal domain"/>
    <property type="match status" value="1"/>
</dbReference>
<feature type="domain" description="ATP synthase epsilon subunit C-terminal" evidence="9">
    <location>
        <begin position="89"/>
        <end position="133"/>
    </location>
</feature>
<evidence type="ECO:0000313" key="11">
    <source>
        <dbReference type="EMBL" id="KKM17291.1"/>
    </source>
</evidence>
<dbReference type="GO" id="GO:0046933">
    <property type="term" value="F:proton-transporting ATP synthase activity, rotational mechanism"/>
    <property type="evidence" value="ECO:0007669"/>
    <property type="project" value="InterPro"/>
</dbReference>
<dbReference type="InterPro" id="IPR036771">
    <property type="entry name" value="ATPsynth_dsu/esu_N"/>
</dbReference>
<dbReference type="NCBIfam" id="TIGR01216">
    <property type="entry name" value="ATP_synt_epsi"/>
    <property type="match status" value="1"/>
</dbReference>
<name>A0A0F9HPR6_9ZZZZ</name>
<gene>
    <name evidence="11" type="ORF">LCGC14_1677250</name>
</gene>
<evidence type="ECO:0000256" key="7">
    <source>
        <dbReference type="ARBA" id="ARBA00023196"/>
    </source>
</evidence>
<evidence type="ECO:0000259" key="10">
    <source>
        <dbReference type="Pfam" id="PF02823"/>
    </source>
</evidence>
<dbReference type="InterPro" id="IPR020547">
    <property type="entry name" value="ATP_synth_F1_esu_C"/>
</dbReference>
<keyword evidence="8" id="KW-0066">ATP synthesis</keyword>
<organism evidence="11">
    <name type="scientific">marine sediment metagenome</name>
    <dbReference type="NCBI Taxonomy" id="412755"/>
    <lineage>
        <taxon>unclassified sequences</taxon>
        <taxon>metagenomes</taxon>
        <taxon>ecological metagenomes</taxon>
    </lineage>
</organism>
<protein>
    <recommendedName>
        <fullName evidence="12">ATP synthase F1 complex delta/epsilon subunit N-terminal domain-containing protein</fullName>
    </recommendedName>
</protein>
<dbReference type="EMBL" id="LAZR01014488">
    <property type="protein sequence ID" value="KKM17291.1"/>
    <property type="molecule type" value="Genomic_DNA"/>
</dbReference>
<dbReference type="Gene3D" id="2.60.15.10">
    <property type="entry name" value="F0F1 ATP synthase delta/epsilon subunit, N-terminal"/>
    <property type="match status" value="1"/>
</dbReference>
<dbReference type="Pfam" id="PF00401">
    <property type="entry name" value="ATP-synt_DE"/>
    <property type="match status" value="1"/>
</dbReference>
<evidence type="ECO:0000256" key="3">
    <source>
        <dbReference type="ARBA" id="ARBA00022448"/>
    </source>
</evidence>
<evidence type="ECO:0000256" key="1">
    <source>
        <dbReference type="ARBA" id="ARBA00004202"/>
    </source>
</evidence>
<reference evidence="11" key="1">
    <citation type="journal article" date="2015" name="Nature">
        <title>Complex archaea that bridge the gap between prokaryotes and eukaryotes.</title>
        <authorList>
            <person name="Spang A."/>
            <person name="Saw J.H."/>
            <person name="Jorgensen S.L."/>
            <person name="Zaremba-Niedzwiedzka K."/>
            <person name="Martijn J."/>
            <person name="Lind A.E."/>
            <person name="van Eijk R."/>
            <person name="Schleper C."/>
            <person name="Guy L."/>
            <person name="Ettema T.J."/>
        </authorList>
    </citation>
    <scope>NUCLEOTIDE SEQUENCE</scope>
</reference>
<comment type="subcellular location">
    <subcellularLocation>
        <location evidence="1">Cell membrane</location>
        <topology evidence="1">Peripheral membrane protein</topology>
    </subcellularLocation>
</comment>
<dbReference type="SUPFAM" id="SSF46604">
    <property type="entry name" value="Epsilon subunit of F1F0-ATP synthase C-terminal domain"/>
    <property type="match status" value="1"/>
</dbReference>
<dbReference type="InterPro" id="IPR001469">
    <property type="entry name" value="ATP_synth_F1_dsu/esu"/>
</dbReference>
<evidence type="ECO:0000259" key="9">
    <source>
        <dbReference type="Pfam" id="PF00401"/>
    </source>
</evidence>